<evidence type="ECO:0000256" key="20">
    <source>
        <dbReference type="RuleBase" id="RU003664"/>
    </source>
</evidence>
<protein>
    <recommendedName>
        <fullName evidence="6 19">UDP-N-acetylmuramoylalanine--D-glutamate ligase</fullName>
        <ecNumber evidence="5 19">6.3.2.9</ecNumber>
    </recommendedName>
    <alternativeName>
        <fullName evidence="17 19">D-glutamic acid-adding enzyme</fullName>
    </alternativeName>
    <alternativeName>
        <fullName evidence="16 19">UDP-N-acetylmuramoyl-L-alanyl-D-glutamate synthetase</fullName>
    </alternativeName>
</protein>
<dbReference type="GO" id="GO:0071555">
    <property type="term" value="P:cell wall organization"/>
    <property type="evidence" value="ECO:0007669"/>
    <property type="project" value="UniProtKB-KW"/>
</dbReference>
<dbReference type="SUPFAM" id="SSF53244">
    <property type="entry name" value="MurD-like peptide ligases, peptide-binding domain"/>
    <property type="match status" value="1"/>
</dbReference>
<comment type="pathway">
    <text evidence="3 19 20">Cell wall biogenesis; peptidoglycan biosynthesis.</text>
</comment>
<evidence type="ECO:0000256" key="11">
    <source>
        <dbReference type="ARBA" id="ARBA00022840"/>
    </source>
</evidence>
<accession>A0A1W1UWN4</accession>
<dbReference type="OrthoDB" id="9809796at2"/>
<dbReference type="InterPro" id="IPR013221">
    <property type="entry name" value="Mur_ligase_cen"/>
</dbReference>
<dbReference type="UniPathway" id="UPA00219"/>
<dbReference type="PANTHER" id="PTHR43692">
    <property type="entry name" value="UDP-N-ACETYLMURAMOYLALANINE--D-GLUTAMATE LIGASE"/>
    <property type="match status" value="1"/>
</dbReference>
<dbReference type="InterPro" id="IPR036565">
    <property type="entry name" value="Mur-like_cat_sf"/>
</dbReference>
<dbReference type="Pfam" id="PF08245">
    <property type="entry name" value="Mur_ligase_M"/>
    <property type="match status" value="1"/>
</dbReference>
<keyword evidence="24" id="KW-1185">Reference proteome</keyword>
<evidence type="ECO:0000259" key="22">
    <source>
        <dbReference type="Pfam" id="PF08245"/>
    </source>
</evidence>
<dbReference type="InterPro" id="IPR018109">
    <property type="entry name" value="Folylpolyglutamate_synth_CS"/>
</dbReference>
<dbReference type="InterPro" id="IPR005762">
    <property type="entry name" value="MurD"/>
</dbReference>
<comment type="catalytic activity">
    <reaction evidence="18 19 20">
        <text>UDP-N-acetyl-alpha-D-muramoyl-L-alanine + D-glutamate + ATP = UDP-N-acetyl-alpha-D-muramoyl-L-alanyl-D-glutamate + ADP + phosphate + H(+)</text>
        <dbReference type="Rhea" id="RHEA:16429"/>
        <dbReference type="ChEBI" id="CHEBI:15378"/>
        <dbReference type="ChEBI" id="CHEBI:29986"/>
        <dbReference type="ChEBI" id="CHEBI:30616"/>
        <dbReference type="ChEBI" id="CHEBI:43474"/>
        <dbReference type="ChEBI" id="CHEBI:83898"/>
        <dbReference type="ChEBI" id="CHEBI:83900"/>
        <dbReference type="ChEBI" id="CHEBI:456216"/>
        <dbReference type="EC" id="6.3.2.9"/>
    </reaction>
</comment>
<dbReference type="PROSITE" id="PS01011">
    <property type="entry name" value="FOLYLPOLYGLU_SYNT_1"/>
    <property type="match status" value="1"/>
</dbReference>
<keyword evidence="13 19" id="KW-0573">Peptidoglycan synthesis</keyword>
<evidence type="ECO:0000256" key="9">
    <source>
        <dbReference type="ARBA" id="ARBA00022618"/>
    </source>
</evidence>
<evidence type="ECO:0000256" key="15">
    <source>
        <dbReference type="ARBA" id="ARBA00023316"/>
    </source>
</evidence>
<comment type="function">
    <text evidence="1 19 20">Cell wall formation. Catalyzes the addition of glutamate to the nucleotide precursor UDP-N-acetylmuramoyl-L-alanine (UMA).</text>
</comment>
<evidence type="ECO:0000313" key="24">
    <source>
        <dbReference type="Proteomes" id="UP000192368"/>
    </source>
</evidence>
<dbReference type="RefSeq" id="WP_084230440.1">
    <property type="nucleotide sequence ID" value="NZ_FWWR01000009.1"/>
</dbReference>
<proteinExistence type="inferred from homology"/>
<dbReference type="Proteomes" id="UP000192368">
    <property type="component" value="Unassembled WGS sequence"/>
</dbReference>
<gene>
    <name evidence="19" type="primary">murD</name>
    <name evidence="23" type="ORF">SAMN00017477_0793</name>
</gene>
<dbReference type="GO" id="GO:0008360">
    <property type="term" value="P:regulation of cell shape"/>
    <property type="evidence" value="ECO:0007669"/>
    <property type="project" value="UniProtKB-KW"/>
</dbReference>
<keyword evidence="10 19" id="KW-0547">Nucleotide-binding</keyword>
<keyword evidence="7 19" id="KW-0963">Cytoplasm</keyword>
<evidence type="ECO:0000256" key="6">
    <source>
        <dbReference type="ARBA" id="ARBA00015655"/>
    </source>
</evidence>
<evidence type="ECO:0000256" key="5">
    <source>
        <dbReference type="ARBA" id="ARBA00012212"/>
    </source>
</evidence>
<evidence type="ECO:0000259" key="21">
    <source>
        <dbReference type="Pfam" id="PF02875"/>
    </source>
</evidence>
<dbReference type="GO" id="GO:0008764">
    <property type="term" value="F:UDP-N-acetylmuramoylalanine-D-glutamate ligase activity"/>
    <property type="evidence" value="ECO:0007669"/>
    <property type="project" value="UniProtKB-UniRule"/>
</dbReference>
<dbReference type="SUPFAM" id="SSF51984">
    <property type="entry name" value="MurCD N-terminal domain"/>
    <property type="match status" value="1"/>
</dbReference>
<comment type="subcellular location">
    <subcellularLocation>
        <location evidence="2 19 20">Cytoplasm</location>
    </subcellularLocation>
</comment>
<reference evidence="24" key="1">
    <citation type="submission" date="2017-04" db="EMBL/GenBank/DDBJ databases">
        <authorList>
            <person name="Varghese N."/>
            <person name="Submissions S."/>
        </authorList>
    </citation>
    <scope>NUCLEOTIDE SEQUENCE [LARGE SCALE GENOMIC DNA]</scope>
    <source>
        <strain evidence="24">DSM 20463</strain>
    </source>
</reference>
<dbReference type="AlphaFoldDB" id="A0A1W1UWN4"/>
<evidence type="ECO:0000256" key="10">
    <source>
        <dbReference type="ARBA" id="ARBA00022741"/>
    </source>
</evidence>
<evidence type="ECO:0000256" key="1">
    <source>
        <dbReference type="ARBA" id="ARBA00002734"/>
    </source>
</evidence>
<dbReference type="InterPro" id="IPR036615">
    <property type="entry name" value="Mur_ligase_C_dom_sf"/>
</dbReference>
<dbReference type="GO" id="GO:0004326">
    <property type="term" value="F:tetrahydrofolylpolyglutamate synthase activity"/>
    <property type="evidence" value="ECO:0007669"/>
    <property type="project" value="InterPro"/>
</dbReference>
<sequence>MINNILILGMGISGKAIYKELKKRDIDVFVYDDNKDNLKEYEEIFKSLDENKIELIVKSPGIKPTNDILVEAKEKNIEIITDLELFYMLSNKNIVAITGTNGKTTTTSLIESILGLEYKAKAVGNIGVGVMDVVDEELDYVVIESSSFQLNDVKTFKPHISVITNITPDHLDWHGNFENYRDAKLNILKNQDESDYAVLNYTDEILNKVNSKAKIYYFSIKDHGLKGTFVKDGSIYFRDDKETKVFDLKDLKLLGDHNLENVLAAVCVSEIANVKTESIQKALSEFAGVEHRLEFVKEVRGVKYFNDSKGTNPASTIKAVGSFDGNLILIAGGYQKNADYTELLQIAKDKLKALILLGETKHDIERTANKLEIESTLVQDLEEAVSLAKDIAVEGDNVLLSPACASWDMYSSYEERGTHFKKLVMNLNEEI</sequence>
<dbReference type="STRING" id="573058.SAMN00017477_0793"/>
<dbReference type="Gene3D" id="3.90.190.20">
    <property type="entry name" value="Mur ligase, C-terminal domain"/>
    <property type="match status" value="1"/>
</dbReference>
<keyword evidence="11 19" id="KW-0067">ATP-binding</keyword>
<feature type="domain" description="Mur ligase central" evidence="22">
    <location>
        <begin position="97"/>
        <end position="268"/>
    </location>
</feature>
<dbReference type="PANTHER" id="PTHR43692:SF1">
    <property type="entry name" value="UDP-N-ACETYLMURAMOYLALANINE--D-GLUTAMATE LIGASE"/>
    <property type="match status" value="1"/>
</dbReference>
<dbReference type="EC" id="6.3.2.9" evidence="5 19"/>
<dbReference type="Pfam" id="PF02875">
    <property type="entry name" value="Mur_ligase_C"/>
    <property type="match status" value="1"/>
</dbReference>
<dbReference type="GO" id="GO:0005737">
    <property type="term" value="C:cytoplasm"/>
    <property type="evidence" value="ECO:0007669"/>
    <property type="project" value="UniProtKB-SubCell"/>
</dbReference>
<evidence type="ECO:0000256" key="7">
    <source>
        <dbReference type="ARBA" id="ARBA00022490"/>
    </source>
</evidence>
<evidence type="ECO:0000256" key="3">
    <source>
        <dbReference type="ARBA" id="ARBA00004752"/>
    </source>
</evidence>
<keyword evidence="14 19" id="KW-0131">Cell cycle</keyword>
<dbReference type="GO" id="GO:0051301">
    <property type="term" value="P:cell division"/>
    <property type="evidence" value="ECO:0007669"/>
    <property type="project" value="UniProtKB-KW"/>
</dbReference>
<dbReference type="Gene3D" id="3.40.1190.10">
    <property type="entry name" value="Mur-like, catalytic domain"/>
    <property type="match status" value="1"/>
</dbReference>
<evidence type="ECO:0000256" key="8">
    <source>
        <dbReference type="ARBA" id="ARBA00022598"/>
    </source>
</evidence>
<evidence type="ECO:0000256" key="17">
    <source>
        <dbReference type="ARBA" id="ARBA00032324"/>
    </source>
</evidence>
<dbReference type="SUPFAM" id="SSF53623">
    <property type="entry name" value="MurD-like peptide ligases, catalytic domain"/>
    <property type="match status" value="1"/>
</dbReference>
<feature type="domain" description="Mur ligase C-terminal" evidence="21">
    <location>
        <begin position="291"/>
        <end position="404"/>
    </location>
</feature>
<evidence type="ECO:0000256" key="18">
    <source>
        <dbReference type="ARBA" id="ARBA00047632"/>
    </source>
</evidence>
<evidence type="ECO:0000256" key="2">
    <source>
        <dbReference type="ARBA" id="ARBA00004496"/>
    </source>
</evidence>
<evidence type="ECO:0000256" key="19">
    <source>
        <dbReference type="HAMAP-Rule" id="MF_00639"/>
    </source>
</evidence>
<keyword evidence="12 19" id="KW-0133">Cell shape</keyword>
<keyword evidence="15 19" id="KW-0961">Cell wall biogenesis/degradation</keyword>
<evidence type="ECO:0000256" key="12">
    <source>
        <dbReference type="ARBA" id="ARBA00022960"/>
    </source>
</evidence>
<comment type="similarity">
    <text evidence="4 19">Belongs to the MurCDEF family.</text>
</comment>
<evidence type="ECO:0000256" key="16">
    <source>
        <dbReference type="ARBA" id="ARBA00030398"/>
    </source>
</evidence>
<dbReference type="GO" id="GO:0009252">
    <property type="term" value="P:peptidoglycan biosynthetic process"/>
    <property type="evidence" value="ECO:0007669"/>
    <property type="project" value="UniProtKB-UniRule"/>
</dbReference>
<dbReference type="InterPro" id="IPR004101">
    <property type="entry name" value="Mur_ligase_C"/>
</dbReference>
<dbReference type="Gene3D" id="3.40.50.720">
    <property type="entry name" value="NAD(P)-binding Rossmann-like Domain"/>
    <property type="match status" value="1"/>
</dbReference>
<feature type="binding site" evidence="19">
    <location>
        <begin position="99"/>
        <end position="105"/>
    </location>
    <ligand>
        <name>ATP</name>
        <dbReference type="ChEBI" id="CHEBI:30616"/>
    </ligand>
</feature>
<evidence type="ECO:0000313" key="23">
    <source>
        <dbReference type="EMBL" id="SMB85503.1"/>
    </source>
</evidence>
<evidence type="ECO:0000256" key="14">
    <source>
        <dbReference type="ARBA" id="ARBA00023306"/>
    </source>
</evidence>
<dbReference type="HAMAP" id="MF_00639">
    <property type="entry name" value="MurD"/>
    <property type="match status" value="1"/>
</dbReference>
<dbReference type="NCBIfam" id="TIGR01087">
    <property type="entry name" value="murD"/>
    <property type="match status" value="1"/>
</dbReference>
<evidence type="ECO:0000256" key="13">
    <source>
        <dbReference type="ARBA" id="ARBA00022984"/>
    </source>
</evidence>
<dbReference type="EMBL" id="FWWR01000009">
    <property type="protein sequence ID" value="SMB85503.1"/>
    <property type="molecule type" value="Genomic_DNA"/>
</dbReference>
<evidence type="ECO:0000256" key="4">
    <source>
        <dbReference type="ARBA" id="ARBA00010416"/>
    </source>
</evidence>
<keyword evidence="8 19" id="KW-0436">Ligase</keyword>
<keyword evidence="9 19" id="KW-0132">Cell division</keyword>
<organism evidence="23 24">
    <name type="scientific">Peptoniphilus asaccharolyticus DSM 20463</name>
    <dbReference type="NCBI Taxonomy" id="573058"/>
    <lineage>
        <taxon>Bacteria</taxon>
        <taxon>Bacillati</taxon>
        <taxon>Bacillota</taxon>
        <taxon>Tissierellia</taxon>
        <taxon>Tissierellales</taxon>
        <taxon>Peptoniphilaceae</taxon>
        <taxon>Peptoniphilus</taxon>
    </lineage>
</organism>
<name>A0A1W1UWN4_PEPAS</name>
<dbReference type="GO" id="GO:0005524">
    <property type="term" value="F:ATP binding"/>
    <property type="evidence" value="ECO:0007669"/>
    <property type="project" value="UniProtKB-UniRule"/>
</dbReference>